<comment type="caution">
    <text evidence="2">The sequence shown here is derived from an EMBL/GenBank/DDBJ whole genome shotgun (WGS) entry which is preliminary data.</text>
</comment>
<proteinExistence type="predicted"/>
<evidence type="ECO:0000313" key="2">
    <source>
        <dbReference type="EMBL" id="CAH0025519.1"/>
    </source>
</evidence>
<name>A0A9N9VLH5_9HYPO</name>
<evidence type="ECO:0000313" key="3">
    <source>
        <dbReference type="Proteomes" id="UP000696573"/>
    </source>
</evidence>
<organism evidence="2 3">
    <name type="scientific">Clonostachys rhizophaga</name>
    <dbReference type="NCBI Taxonomy" id="160324"/>
    <lineage>
        <taxon>Eukaryota</taxon>
        <taxon>Fungi</taxon>
        <taxon>Dikarya</taxon>
        <taxon>Ascomycota</taxon>
        <taxon>Pezizomycotina</taxon>
        <taxon>Sordariomycetes</taxon>
        <taxon>Hypocreomycetidae</taxon>
        <taxon>Hypocreales</taxon>
        <taxon>Bionectriaceae</taxon>
        <taxon>Clonostachys</taxon>
    </lineage>
</organism>
<dbReference type="AlphaFoldDB" id="A0A9N9VLH5"/>
<sequence length="80" mass="8825">MPLTSVLQFVTLSFGLTLIASRADSYHFAIKGNVFAYVDPFRKTVINPILCTGGHHGMAFDPEVIRLSQRLSGYVVVRSP</sequence>
<dbReference type="Proteomes" id="UP000696573">
    <property type="component" value="Unassembled WGS sequence"/>
</dbReference>
<accession>A0A9N9VLH5</accession>
<evidence type="ECO:0000256" key="1">
    <source>
        <dbReference type="SAM" id="SignalP"/>
    </source>
</evidence>
<dbReference type="EMBL" id="CABFNQ020000710">
    <property type="protein sequence ID" value="CAH0025519.1"/>
    <property type="molecule type" value="Genomic_DNA"/>
</dbReference>
<keyword evidence="1" id="KW-0732">Signal</keyword>
<gene>
    <name evidence="2" type="ORF">CRHIZ90672A_00008310</name>
</gene>
<protein>
    <submittedName>
        <fullName evidence="2">Uncharacterized protein</fullName>
    </submittedName>
</protein>
<feature type="chain" id="PRO_5040494200" evidence="1">
    <location>
        <begin position="26"/>
        <end position="80"/>
    </location>
</feature>
<keyword evidence="3" id="KW-1185">Reference proteome</keyword>
<reference evidence="2" key="1">
    <citation type="submission" date="2021-10" db="EMBL/GenBank/DDBJ databases">
        <authorList>
            <person name="Piombo E."/>
        </authorList>
    </citation>
    <scope>NUCLEOTIDE SEQUENCE</scope>
</reference>
<feature type="signal peptide" evidence="1">
    <location>
        <begin position="1"/>
        <end position="25"/>
    </location>
</feature>